<evidence type="ECO:0000259" key="1">
    <source>
        <dbReference type="Pfam" id="PF12697"/>
    </source>
</evidence>
<gene>
    <name evidence="2" type="ORF">ENJ15_00265</name>
</gene>
<dbReference type="GO" id="GO:0016787">
    <property type="term" value="F:hydrolase activity"/>
    <property type="evidence" value="ECO:0007669"/>
    <property type="project" value="UniProtKB-KW"/>
</dbReference>
<dbReference type="Pfam" id="PF12697">
    <property type="entry name" value="Abhydrolase_6"/>
    <property type="match status" value="1"/>
</dbReference>
<dbReference type="InterPro" id="IPR050266">
    <property type="entry name" value="AB_hydrolase_sf"/>
</dbReference>
<dbReference type="InterPro" id="IPR029058">
    <property type="entry name" value="AB_hydrolase_fold"/>
</dbReference>
<reference evidence="2" key="1">
    <citation type="journal article" date="2020" name="mSystems">
        <title>Genome- and Community-Level Interaction Insights into Carbon Utilization and Element Cycling Functions of Hydrothermarchaeota in Hydrothermal Sediment.</title>
        <authorList>
            <person name="Zhou Z."/>
            <person name="Liu Y."/>
            <person name="Xu W."/>
            <person name="Pan J."/>
            <person name="Luo Z.H."/>
            <person name="Li M."/>
        </authorList>
    </citation>
    <scope>NUCLEOTIDE SEQUENCE [LARGE SCALE GENOMIC DNA]</scope>
    <source>
        <strain evidence="2">HyVt-460</strain>
    </source>
</reference>
<dbReference type="SUPFAM" id="SSF53474">
    <property type="entry name" value="alpha/beta-Hydrolases"/>
    <property type="match status" value="1"/>
</dbReference>
<dbReference type="Proteomes" id="UP000885771">
    <property type="component" value="Unassembled WGS sequence"/>
</dbReference>
<evidence type="ECO:0000313" key="2">
    <source>
        <dbReference type="EMBL" id="HHM01416.1"/>
    </source>
</evidence>
<dbReference type="EMBL" id="DRLI01000012">
    <property type="protein sequence ID" value="HHM01416.1"/>
    <property type="molecule type" value="Genomic_DNA"/>
</dbReference>
<accession>A0A7V5RMR5</accession>
<dbReference type="Gene3D" id="3.40.50.1820">
    <property type="entry name" value="alpha/beta hydrolase"/>
    <property type="match status" value="1"/>
</dbReference>
<name>A0A7V5RMR5_CALAY</name>
<dbReference type="PANTHER" id="PTHR43798:SF33">
    <property type="entry name" value="HYDROLASE, PUTATIVE (AFU_ORTHOLOGUE AFUA_2G14860)-RELATED"/>
    <property type="match status" value="1"/>
</dbReference>
<sequence>MNTMQRLVQTFVRFLQYVSPQYAKKIALHLWATPIRFKRPVREEAYLKKMRVEKLPVDYSNSLIYDENYARGKTLTGDFYDDSAKKYIVTYHRGTGPLVLLVHGWSGRATQMGAIAESLVNEGYGVLGFDGFAHGDSPGKQTSMLEFVYLIQQLAKKYGPFEAIIGHSMGGIAAGIAISRGVKADQLITMGSPATFEFITRNYMENIRASRATLDFIVDFTLKYTKSTTADFELVSAVKKLDVSGLIIHDRDDAEVEYRQALILKEAWPDADFFTTENLGHRRILWDVKVLRRISSFLSEKKIAL</sequence>
<proteinExistence type="predicted"/>
<dbReference type="GO" id="GO:0016020">
    <property type="term" value="C:membrane"/>
    <property type="evidence" value="ECO:0007669"/>
    <property type="project" value="TreeGrafter"/>
</dbReference>
<protein>
    <submittedName>
        <fullName evidence="2">Alpha/beta hydrolase</fullName>
    </submittedName>
</protein>
<comment type="caution">
    <text evidence="2">The sequence shown here is derived from an EMBL/GenBank/DDBJ whole genome shotgun (WGS) entry which is preliminary data.</text>
</comment>
<keyword evidence="2" id="KW-0378">Hydrolase</keyword>
<dbReference type="AlphaFoldDB" id="A0A7V5RMR5"/>
<organism evidence="2">
    <name type="scientific">Caldithrix abyssi</name>
    <dbReference type="NCBI Taxonomy" id="187145"/>
    <lineage>
        <taxon>Bacteria</taxon>
        <taxon>Pseudomonadati</taxon>
        <taxon>Calditrichota</taxon>
        <taxon>Calditrichia</taxon>
        <taxon>Calditrichales</taxon>
        <taxon>Calditrichaceae</taxon>
        <taxon>Caldithrix</taxon>
    </lineage>
</organism>
<dbReference type="PANTHER" id="PTHR43798">
    <property type="entry name" value="MONOACYLGLYCEROL LIPASE"/>
    <property type="match status" value="1"/>
</dbReference>
<dbReference type="InterPro" id="IPR000073">
    <property type="entry name" value="AB_hydrolase_1"/>
</dbReference>
<feature type="domain" description="AB hydrolase-1" evidence="1">
    <location>
        <begin position="99"/>
        <end position="281"/>
    </location>
</feature>